<feature type="transmembrane region" description="Helical" evidence="6">
    <location>
        <begin position="236"/>
        <end position="258"/>
    </location>
</feature>
<keyword evidence="4 6" id="KW-1133">Transmembrane helix</keyword>
<comment type="subcellular location">
    <subcellularLocation>
        <location evidence="1">Membrane</location>
    </subcellularLocation>
</comment>
<evidence type="ECO:0000259" key="7">
    <source>
        <dbReference type="Pfam" id="PF01490"/>
    </source>
</evidence>
<dbReference type="Proteomes" id="UP000887574">
    <property type="component" value="Unplaced"/>
</dbReference>
<feature type="transmembrane region" description="Helical" evidence="6">
    <location>
        <begin position="97"/>
        <end position="117"/>
    </location>
</feature>
<proteinExistence type="predicted"/>
<dbReference type="WBParaSite" id="jg11347">
    <property type="protein sequence ID" value="jg11347"/>
    <property type="gene ID" value="jg11347"/>
</dbReference>
<dbReference type="FunFam" id="1.20.1740.10:FF:000052">
    <property type="entry name" value="Lysine histidine transporter-like 3"/>
    <property type="match status" value="1"/>
</dbReference>
<dbReference type="GO" id="GO:0016020">
    <property type="term" value="C:membrane"/>
    <property type="evidence" value="ECO:0007669"/>
    <property type="project" value="UniProtKB-SubCell"/>
</dbReference>
<dbReference type="Gene3D" id="1.20.1740.10">
    <property type="entry name" value="Amino acid/polyamine transporter I"/>
    <property type="match status" value="1"/>
</dbReference>
<feature type="transmembrane region" description="Helical" evidence="6">
    <location>
        <begin position="34"/>
        <end position="58"/>
    </location>
</feature>
<dbReference type="Pfam" id="PF01490">
    <property type="entry name" value="Aa_trans"/>
    <property type="match status" value="1"/>
</dbReference>
<evidence type="ECO:0000256" key="4">
    <source>
        <dbReference type="ARBA" id="ARBA00022989"/>
    </source>
</evidence>
<organism evidence="8 9">
    <name type="scientific">Ditylenchus dipsaci</name>
    <dbReference type="NCBI Taxonomy" id="166011"/>
    <lineage>
        <taxon>Eukaryota</taxon>
        <taxon>Metazoa</taxon>
        <taxon>Ecdysozoa</taxon>
        <taxon>Nematoda</taxon>
        <taxon>Chromadorea</taxon>
        <taxon>Rhabditida</taxon>
        <taxon>Tylenchina</taxon>
        <taxon>Tylenchomorpha</taxon>
        <taxon>Sphaerularioidea</taxon>
        <taxon>Anguinidae</taxon>
        <taxon>Anguininae</taxon>
        <taxon>Ditylenchus</taxon>
    </lineage>
</organism>
<feature type="transmembrane region" description="Helical" evidence="6">
    <location>
        <begin position="64"/>
        <end position="85"/>
    </location>
</feature>
<evidence type="ECO:0000256" key="1">
    <source>
        <dbReference type="ARBA" id="ARBA00004370"/>
    </source>
</evidence>
<dbReference type="InterPro" id="IPR013057">
    <property type="entry name" value="AA_transpt_TM"/>
</dbReference>
<keyword evidence="2" id="KW-0813">Transport</keyword>
<dbReference type="PANTHER" id="PTHR48017">
    <property type="entry name" value="OS05G0424000 PROTEIN-RELATED"/>
    <property type="match status" value="1"/>
</dbReference>
<feature type="transmembrane region" description="Helical" evidence="6">
    <location>
        <begin position="317"/>
        <end position="337"/>
    </location>
</feature>
<protein>
    <submittedName>
        <fullName evidence="9">Amino acid transporter transmembrane domain-containing protein</fullName>
    </submittedName>
</protein>
<feature type="transmembrane region" description="Helical" evidence="6">
    <location>
        <begin position="159"/>
        <end position="179"/>
    </location>
</feature>
<keyword evidence="5 6" id="KW-0472">Membrane</keyword>
<evidence type="ECO:0000256" key="6">
    <source>
        <dbReference type="SAM" id="Phobius"/>
    </source>
</evidence>
<keyword evidence="3 6" id="KW-0812">Transmembrane</keyword>
<evidence type="ECO:0000256" key="5">
    <source>
        <dbReference type="ARBA" id="ARBA00023136"/>
    </source>
</evidence>
<evidence type="ECO:0000313" key="9">
    <source>
        <dbReference type="WBParaSite" id="jg11347"/>
    </source>
</evidence>
<evidence type="ECO:0000256" key="3">
    <source>
        <dbReference type="ARBA" id="ARBA00022692"/>
    </source>
</evidence>
<evidence type="ECO:0000313" key="8">
    <source>
        <dbReference type="Proteomes" id="UP000887574"/>
    </source>
</evidence>
<feature type="transmembrane region" description="Helical" evidence="6">
    <location>
        <begin position="199"/>
        <end position="215"/>
    </location>
</feature>
<name>A0A915CPS8_9BILA</name>
<reference evidence="9" key="1">
    <citation type="submission" date="2022-11" db="UniProtKB">
        <authorList>
            <consortium name="WormBaseParasite"/>
        </authorList>
    </citation>
    <scope>IDENTIFICATION</scope>
</reference>
<feature type="transmembrane region" description="Helical" evidence="6">
    <location>
        <begin position="343"/>
        <end position="364"/>
    </location>
</feature>
<keyword evidence="8" id="KW-1185">Reference proteome</keyword>
<accession>A0A915CPS8</accession>
<feature type="transmembrane region" description="Helical" evidence="6">
    <location>
        <begin position="129"/>
        <end position="152"/>
    </location>
</feature>
<feature type="transmembrane region" description="Helical" evidence="6">
    <location>
        <begin position="278"/>
        <end position="296"/>
    </location>
</feature>
<sequence>MKDKIHPSDVIFVKTDQSGDYLVRSGKLVRNTGIHWILASFLICADIAGSGIVALPIAITRLDFYAGMGFLTVVAISAVASAIMLGESWGVRSKMRLLVTIVVNFTQFGATTVFLLLSATNLSGLLHAFFHIDINFCFVVLIVAGFLFPITLLKSPQHFWQIIVGGMISTIIAMGFIVLGASLDYKDCAPTQKLPPFKIYNVFLSFGTILFTYGGHSAFPTIQHDMKQPADFRKSALFAITTVSILNMIVSSFAVMTYGDSLRDSVIGSIQTFWIQQAISVMITAHCLMTVVLIINPLAQTTEEFFKIPQGFTIKRVAVRAAVMVLCVFVAETIPNFGSVLDLIGGSTVTLTSFTFPCLFYLFLSAGEKKAQEIEHIGNNDPLSFREMVQRTKPLMLLFGGVLIFFSALLGLIATITAMQSIVGLILKHPAISNHF</sequence>
<dbReference type="AlphaFoldDB" id="A0A915CPS8"/>
<feature type="domain" description="Amino acid transporter transmembrane" evidence="7">
    <location>
        <begin position="34"/>
        <end position="373"/>
    </location>
</feature>
<evidence type="ECO:0000256" key="2">
    <source>
        <dbReference type="ARBA" id="ARBA00022448"/>
    </source>
</evidence>
<feature type="transmembrane region" description="Helical" evidence="6">
    <location>
        <begin position="395"/>
        <end position="427"/>
    </location>
</feature>